<evidence type="ECO:0000313" key="2">
    <source>
        <dbReference type="EMBL" id="CAH3150111.1"/>
    </source>
</evidence>
<reference evidence="2 3" key="1">
    <citation type="submission" date="2022-05" db="EMBL/GenBank/DDBJ databases">
        <authorList>
            <consortium name="Genoscope - CEA"/>
            <person name="William W."/>
        </authorList>
    </citation>
    <scope>NUCLEOTIDE SEQUENCE [LARGE SCALE GENOMIC DNA]</scope>
</reference>
<dbReference type="EMBL" id="CALNXK010000088">
    <property type="protein sequence ID" value="CAH3150111.1"/>
    <property type="molecule type" value="Genomic_DNA"/>
</dbReference>
<feature type="chain" id="PRO_5046335664" evidence="1">
    <location>
        <begin position="27"/>
        <end position="93"/>
    </location>
</feature>
<accession>A0ABN8PTI2</accession>
<evidence type="ECO:0000313" key="3">
    <source>
        <dbReference type="Proteomes" id="UP001159405"/>
    </source>
</evidence>
<dbReference type="Proteomes" id="UP001159405">
    <property type="component" value="Unassembled WGS sequence"/>
</dbReference>
<name>A0ABN8PTI2_9CNID</name>
<comment type="caution">
    <text evidence="2">The sequence shown here is derived from an EMBL/GenBank/DDBJ whole genome shotgun (WGS) entry which is preliminary data.</text>
</comment>
<gene>
    <name evidence="2" type="ORF">PLOB_00047262</name>
</gene>
<evidence type="ECO:0000256" key="1">
    <source>
        <dbReference type="SAM" id="SignalP"/>
    </source>
</evidence>
<dbReference type="PROSITE" id="PS51257">
    <property type="entry name" value="PROKAR_LIPOPROTEIN"/>
    <property type="match status" value="1"/>
</dbReference>
<keyword evidence="1" id="KW-0732">Signal</keyword>
<proteinExistence type="predicted"/>
<sequence>MHSRSLFIVIALWLILSCFLLDHAEGFVYRPGKKKHHHKRRGRKYNLKVEKAVRDFASFLRAALKAPANKKETETTLGSKPVKLKRPYLLTES</sequence>
<feature type="signal peptide" evidence="1">
    <location>
        <begin position="1"/>
        <end position="26"/>
    </location>
</feature>
<keyword evidence="3" id="KW-1185">Reference proteome</keyword>
<protein>
    <submittedName>
        <fullName evidence="2">Uncharacterized protein</fullName>
    </submittedName>
</protein>
<organism evidence="2 3">
    <name type="scientific">Porites lobata</name>
    <dbReference type="NCBI Taxonomy" id="104759"/>
    <lineage>
        <taxon>Eukaryota</taxon>
        <taxon>Metazoa</taxon>
        <taxon>Cnidaria</taxon>
        <taxon>Anthozoa</taxon>
        <taxon>Hexacorallia</taxon>
        <taxon>Scleractinia</taxon>
        <taxon>Fungiina</taxon>
        <taxon>Poritidae</taxon>
        <taxon>Porites</taxon>
    </lineage>
</organism>